<reference evidence="17 18" key="1">
    <citation type="submission" date="2023-09" db="EMBL/GenBank/DDBJ databases">
        <title>Pangenome analysis of Batrachochytrium dendrobatidis and related Chytrids.</title>
        <authorList>
            <person name="Yacoub M.N."/>
            <person name="Stajich J.E."/>
            <person name="James T.Y."/>
        </authorList>
    </citation>
    <scope>NUCLEOTIDE SEQUENCE [LARGE SCALE GENOMIC DNA]</scope>
    <source>
        <strain evidence="17 18">JEL0888</strain>
    </source>
</reference>
<dbReference type="PROSITE" id="PS51192">
    <property type="entry name" value="HELICASE_ATP_BIND_1"/>
    <property type="match status" value="1"/>
</dbReference>
<dbReference type="InterPro" id="IPR011545">
    <property type="entry name" value="DEAD/DEAH_box_helicase_dom"/>
</dbReference>
<dbReference type="InterPro" id="IPR014001">
    <property type="entry name" value="Helicase_ATP-bd"/>
</dbReference>
<keyword evidence="3 12" id="KW-0547">Nucleotide-binding</keyword>
<dbReference type="PROSITE" id="PS51195">
    <property type="entry name" value="Q_MOTIF"/>
    <property type="match status" value="1"/>
</dbReference>
<dbReference type="InterPro" id="IPR014014">
    <property type="entry name" value="RNA_helicase_DEAD_Q_motif"/>
</dbReference>
<evidence type="ECO:0000256" key="10">
    <source>
        <dbReference type="ARBA" id="ARBA00047984"/>
    </source>
</evidence>
<feature type="compositionally biased region" description="Basic and acidic residues" evidence="13">
    <location>
        <begin position="95"/>
        <end position="146"/>
    </location>
</feature>
<dbReference type="PANTHER" id="PTHR47958">
    <property type="entry name" value="ATP-DEPENDENT RNA HELICASE DBP3"/>
    <property type="match status" value="1"/>
</dbReference>
<feature type="domain" description="Helicase C-terminal" evidence="15">
    <location>
        <begin position="583"/>
        <end position="729"/>
    </location>
</feature>
<dbReference type="EMBL" id="JADGIZ020000024">
    <property type="protein sequence ID" value="KAL2915438.1"/>
    <property type="molecule type" value="Genomic_DNA"/>
</dbReference>
<protein>
    <recommendedName>
        <fullName evidence="1">RNA helicase</fullName>
        <ecNumber evidence="1">3.6.4.13</ecNumber>
    </recommendedName>
</protein>
<dbReference type="SMART" id="SM00487">
    <property type="entry name" value="DEXDc"/>
    <property type="match status" value="1"/>
</dbReference>
<dbReference type="Proteomes" id="UP001527925">
    <property type="component" value="Unassembled WGS sequence"/>
</dbReference>
<feature type="domain" description="Helicase ATP-binding" evidence="14">
    <location>
        <begin position="349"/>
        <end position="555"/>
    </location>
</feature>
<evidence type="ECO:0000313" key="18">
    <source>
        <dbReference type="Proteomes" id="UP001527925"/>
    </source>
</evidence>
<feature type="compositionally biased region" description="Basic and acidic residues" evidence="13">
    <location>
        <begin position="54"/>
        <end position="72"/>
    </location>
</feature>
<dbReference type="CDD" id="cd18787">
    <property type="entry name" value="SF2_C_DEAD"/>
    <property type="match status" value="1"/>
</dbReference>
<feature type="short sequence motif" description="Q motif" evidence="11">
    <location>
        <begin position="318"/>
        <end position="346"/>
    </location>
</feature>
<accession>A0ABR4N7C3</accession>
<evidence type="ECO:0000259" key="16">
    <source>
        <dbReference type="PROSITE" id="PS51195"/>
    </source>
</evidence>
<evidence type="ECO:0000256" key="13">
    <source>
        <dbReference type="SAM" id="MobiDB-lite"/>
    </source>
</evidence>
<evidence type="ECO:0000256" key="3">
    <source>
        <dbReference type="ARBA" id="ARBA00022741"/>
    </source>
</evidence>
<dbReference type="PROSITE" id="PS00039">
    <property type="entry name" value="DEAD_ATP_HELICASE"/>
    <property type="match status" value="1"/>
</dbReference>
<evidence type="ECO:0000256" key="12">
    <source>
        <dbReference type="RuleBase" id="RU000492"/>
    </source>
</evidence>
<evidence type="ECO:0000256" key="5">
    <source>
        <dbReference type="ARBA" id="ARBA00022806"/>
    </source>
</evidence>
<organism evidence="17 18">
    <name type="scientific">Polyrhizophydium stewartii</name>
    <dbReference type="NCBI Taxonomy" id="2732419"/>
    <lineage>
        <taxon>Eukaryota</taxon>
        <taxon>Fungi</taxon>
        <taxon>Fungi incertae sedis</taxon>
        <taxon>Chytridiomycota</taxon>
        <taxon>Chytridiomycota incertae sedis</taxon>
        <taxon>Chytridiomycetes</taxon>
        <taxon>Rhizophydiales</taxon>
        <taxon>Rhizophydiales incertae sedis</taxon>
        <taxon>Polyrhizophydium</taxon>
    </lineage>
</organism>
<keyword evidence="4 12" id="KW-0378">Hydrolase</keyword>
<keyword evidence="6 12" id="KW-0067">ATP-binding</keyword>
<dbReference type="SUPFAM" id="SSF52540">
    <property type="entry name" value="P-loop containing nucleoside triphosphate hydrolases"/>
    <property type="match status" value="2"/>
</dbReference>
<keyword evidence="2" id="KW-0507">mRNA processing</keyword>
<feature type="domain" description="DEAD-box RNA helicase Q" evidence="16">
    <location>
        <begin position="318"/>
        <end position="346"/>
    </location>
</feature>
<dbReference type="GO" id="GO:0003724">
    <property type="term" value="F:RNA helicase activity"/>
    <property type="evidence" value="ECO:0007669"/>
    <property type="project" value="UniProtKB-EC"/>
</dbReference>
<evidence type="ECO:0000256" key="1">
    <source>
        <dbReference type="ARBA" id="ARBA00012552"/>
    </source>
</evidence>
<keyword evidence="7" id="KW-0508">mRNA splicing</keyword>
<evidence type="ECO:0000256" key="2">
    <source>
        <dbReference type="ARBA" id="ARBA00022664"/>
    </source>
</evidence>
<evidence type="ECO:0000259" key="14">
    <source>
        <dbReference type="PROSITE" id="PS51192"/>
    </source>
</evidence>
<dbReference type="Pfam" id="PF00270">
    <property type="entry name" value="DEAD"/>
    <property type="match status" value="1"/>
</dbReference>
<comment type="caution">
    <text evidence="17">The sequence shown here is derived from an EMBL/GenBank/DDBJ whole genome shotgun (WGS) entry which is preliminary data.</text>
</comment>
<gene>
    <name evidence="17" type="primary">PRP28</name>
    <name evidence="17" type="ORF">HK105_205054</name>
</gene>
<dbReference type="EC" id="3.6.4.13" evidence="1"/>
<feature type="region of interest" description="Disordered" evidence="13">
    <location>
        <begin position="54"/>
        <end position="159"/>
    </location>
</feature>
<evidence type="ECO:0000256" key="11">
    <source>
        <dbReference type="PROSITE-ProRule" id="PRU00552"/>
    </source>
</evidence>
<dbReference type="InterPro" id="IPR000629">
    <property type="entry name" value="RNA-helicase_DEAD-box_CS"/>
</dbReference>
<proteinExistence type="inferred from homology"/>
<keyword evidence="5 12" id="KW-0347">Helicase</keyword>
<comment type="catalytic activity">
    <reaction evidence="10">
        <text>ATP + H2O = ADP + phosphate + H(+)</text>
        <dbReference type="Rhea" id="RHEA:13065"/>
        <dbReference type="ChEBI" id="CHEBI:15377"/>
        <dbReference type="ChEBI" id="CHEBI:15378"/>
        <dbReference type="ChEBI" id="CHEBI:30616"/>
        <dbReference type="ChEBI" id="CHEBI:43474"/>
        <dbReference type="ChEBI" id="CHEBI:456216"/>
        <dbReference type="EC" id="3.6.4.13"/>
    </reaction>
</comment>
<evidence type="ECO:0000256" key="8">
    <source>
        <dbReference type="ARBA" id="ARBA00037954"/>
    </source>
</evidence>
<comment type="similarity">
    <text evidence="8">Belongs to the DEAD box helicase family. DDX23/PRP28 subfamily.</text>
</comment>
<dbReference type="GO" id="GO:0016787">
    <property type="term" value="F:hydrolase activity"/>
    <property type="evidence" value="ECO:0007669"/>
    <property type="project" value="UniProtKB-KW"/>
</dbReference>
<name>A0ABR4N7C3_9FUNG</name>
<comment type="subunit">
    <text evidence="9">Component of the U5 snRNP complex.</text>
</comment>
<evidence type="ECO:0000313" key="17">
    <source>
        <dbReference type="EMBL" id="KAL2915438.1"/>
    </source>
</evidence>
<keyword evidence="18" id="KW-1185">Reference proteome</keyword>
<feature type="compositionally biased region" description="Low complexity" evidence="13">
    <location>
        <begin position="74"/>
        <end position="93"/>
    </location>
</feature>
<dbReference type="InterPro" id="IPR001650">
    <property type="entry name" value="Helicase_C-like"/>
</dbReference>
<evidence type="ECO:0000256" key="6">
    <source>
        <dbReference type="ARBA" id="ARBA00022840"/>
    </source>
</evidence>
<dbReference type="Pfam" id="PF25430">
    <property type="entry name" value="DDX23"/>
    <property type="match status" value="1"/>
</dbReference>
<evidence type="ECO:0000256" key="4">
    <source>
        <dbReference type="ARBA" id="ARBA00022801"/>
    </source>
</evidence>
<dbReference type="Gene3D" id="3.40.50.300">
    <property type="entry name" value="P-loop containing nucleotide triphosphate hydrolases"/>
    <property type="match status" value="2"/>
</dbReference>
<dbReference type="PROSITE" id="PS51194">
    <property type="entry name" value="HELICASE_CTER"/>
    <property type="match status" value="1"/>
</dbReference>
<dbReference type="SMART" id="SM00490">
    <property type="entry name" value="HELICc"/>
    <property type="match status" value="1"/>
</dbReference>
<dbReference type="InterPro" id="IPR057479">
    <property type="entry name" value="PRP28/DDX23-like_helical"/>
</dbReference>
<evidence type="ECO:0000256" key="7">
    <source>
        <dbReference type="ARBA" id="ARBA00023187"/>
    </source>
</evidence>
<dbReference type="InterPro" id="IPR027417">
    <property type="entry name" value="P-loop_NTPase"/>
</dbReference>
<evidence type="ECO:0000256" key="9">
    <source>
        <dbReference type="ARBA" id="ARBA00038719"/>
    </source>
</evidence>
<dbReference type="CDD" id="cd17945">
    <property type="entry name" value="DEADc_DDX23"/>
    <property type="match status" value="1"/>
</dbReference>
<dbReference type="Pfam" id="PF00271">
    <property type="entry name" value="Helicase_C"/>
    <property type="match status" value="1"/>
</dbReference>
<sequence length="746" mass="85049">MPPQAKSITHGQYQHATTRVPLSLEELLRKKAEEKNAVVKPVFLSKAERQKLALERREQEVAEQRRRIDSERQATAAFFSDAATTRTATAPAAVDRFRDRDRGRGDWDKDRARGGRDGRDRDRGWDRGRDRDRERDRERDRAKERSQPQPVVPEKRPAEDLAAAGVIQIESEEMSAIRNRYMGVKQERRKIQRMSEKKFMFEWDEAEDTSKDANPIYAKRHEAQLYGRGLIAGIDIKEQKKERAGFYGSMLKDRLSEVQLDRAQELREMEKDKERKTAFDERHWSEKPLSEMKDRDWRIFKEDFSISTKGGNIPNPLRSWKESNLPLRIKDIIASIGYTEPTPIQRQAIPIGLQNRDIIGVAETGSGKTASFVIPMLVFIMEMPPITEFNMSQGPYALILAPTRELAQQIEVETSRFAREMGFTCVAMVGGHAIEEQAVKLRNGAHIIIATPGRLKDALERRILVLSQCTYVVMDEADRMVDLGFENDLNFILDQMPLSNIKPDTDDAESREDLERLRLLTGADKRFRQTVMFSATMPPAVERLAKKYLRRPVTVTIGVAGQIVERIEQRVEMINDDAKKIARLNEILSSGKFEPPVIVFVNSKRGCEVLAKAIGRIGFQCTTLHSDKSQEQREASLLSIRQGIKHILVATDVAGRGIDVKDVSLVVNFDMAKNIEDYTHRIGRTGRAGKNGVAITFLSSSDTDVMYDLRQMILKSPISRVPPELARHEAAQVKPSIFKTKMREEQ</sequence>
<evidence type="ECO:0000259" key="15">
    <source>
        <dbReference type="PROSITE" id="PS51194"/>
    </source>
</evidence>